<dbReference type="SUPFAM" id="SSF50998">
    <property type="entry name" value="Quinoprotein alcohol dehydrogenase-like"/>
    <property type="match status" value="1"/>
</dbReference>
<protein>
    <submittedName>
        <fullName evidence="3">PQQ-binding-like beta-propeller repeat protein</fullName>
    </submittedName>
</protein>
<keyword evidence="2" id="KW-0472">Membrane</keyword>
<keyword evidence="4" id="KW-1185">Reference proteome</keyword>
<evidence type="ECO:0000313" key="3">
    <source>
        <dbReference type="EMBL" id="MDT0268975.1"/>
    </source>
</evidence>
<feature type="region of interest" description="Disordered" evidence="1">
    <location>
        <begin position="1"/>
        <end position="41"/>
    </location>
</feature>
<gene>
    <name evidence="3" type="ORF">RM844_22065</name>
</gene>
<evidence type="ECO:0000256" key="2">
    <source>
        <dbReference type="SAM" id="Phobius"/>
    </source>
</evidence>
<keyword evidence="2" id="KW-0812">Transmembrane</keyword>
<dbReference type="Gene3D" id="2.130.10.10">
    <property type="entry name" value="YVTN repeat-like/Quinoprotein amine dehydrogenase"/>
    <property type="match status" value="1"/>
</dbReference>
<evidence type="ECO:0000313" key="4">
    <source>
        <dbReference type="Proteomes" id="UP001183410"/>
    </source>
</evidence>
<dbReference type="EMBL" id="JAVREO010000014">
    <property type="protein sequence ID" value="MDT0268975.1"/>
    <property type="molecule type" value="Genomic_DNA"/>
</dbReference>
<dbReference type="InterPro" id="IPR011047">
    <property type="entry name" value="Quinoprotein_ADH-like_sf"/>
</dbReference>
<proteinExistence type="predicted"/>
<comment type="caution">
    <text evidence="3">The sequence shown here is derived from an EMBL/GenBank/DDBJ whole genome shotgun (WGS) entry which is preliminary data.</text>
</comment>
<accession>A0ABU2JVG5</accession>
<reference evidence="4" key="1">
    <citation type="submission" date="2023-07" db="EMBL/GenBank/DDBJ databases">
        <title>30 novel species of actinomycetes from the DSMZ collection.</title>
        <authorList>
            <person name="Nouioui I."/>
        </authorList>
    </citation>
    <scope>NUCLEOTIDE SEQUENCE [LARGE SCALE GENOMIC DNA]</scope>
    <source>
        <strain evidence="4">DSM 44915</strain>
    </source>
</reference>
<name>A0ABU2JVG5_9ACTN</name>
<dbReference type="InterPro" id="IPR015943">
    <property type="entry name" value="WD40/YVTN_repeat-like_dom_sf"/>
</dbReference>
<sequence>MSQQPPHGATPYGPGQPPPYGGQFGPPSVGTPPPGGGGGGRRGRRLAVVLVSALAVALAGVAAFVWLPGDDTTEADNRDQPDPADVTTPAEATLAWDLPAPGVSAEDRAVTAVGTWLVGDTVVRLMDSGLVAYGLADGEERWGLPLERSSGHADCLASRNVDDGRVAVGQGRDCEVMTVVDVEAGEEVTSFPVDLPIPSGADEAPALLGDTLAIGAGQRYGGAGYRVSDGAELWRHNAVNDPCVDVSYQVLAGTLVALHLCEDGAAGGQVRGLAEDGTELWAWAYEAEYEDEAFDVRAVVSAEPLVVLAEVGDDREERLFVVHDNHTGISHPLDYDEDRHVSPCFWRFCDAALVADGQLHLRGGTGTAVGFDLTTGQEVYEAEPVEGHEEIRPFGTLDDLVLGYQPAFGQQAGLVVTIDPATAEVAALRWLDPRTSSRETALVEGGDSQPATGWHEVRPLWDTDSRTFLLSREIFQAGAGPVPALLAYR</sequence>
<evidence type="ECO:0000256" key="1">
    <source>
        <dbReference type="SAM" id="MobiDB-lite"/>
    </source>
</evidence>
<keyword evidence="2" id="KW-1133">Transmembrane helix</keyword>
<organism evidence="3 4">
    <name type="scientific">Streptomyces chisholmiae</name>
    <dbReference type="NCBI Taxonomy" id="3075540"/>
    <lineage>
        <taxon>Bacteria</taxon>
        <taxon>Bacillati</taxon>
        <taxon>Actinomycetota</taxon>
        <taxon>Actinomycetes</taxon>
        <taxon>Kitasatosporales</taxon>
        <taxon>Streptomycetaceae</taxon>
        <taxon>Streptomyces</taxon>
    </lineage>
</organism>
<dbReference type="RefSeq" id="WP_311669066.1">
    <property type="nucleotide sequence ID" value="NZ_JAVREO010000014.1"/>
</dbReference>
<dbReference type="Proteomes" id="UP001183410">
    <property type="component" value="Unassembled WGS sequence"/>
</dbReference>
<feature type="transmembrane region" description="Helical" evidence="2">
    <location>
        <begin position="46"/>
        <end position="67"/>
    </location>
</feature>